<dbReference type="InterPro" id="IPR040982">
    <property type="entry name" value="DNA_pol3_finger"/>
</dbReference>
<dbReference type="NCBIfam" id="TIGR00594">
    <property type="entry name" value="polc"/>
    <property type="match status" value="1"/>
</dbReference>
<organism evidence="11 12">
    <name type="scientific">Puia dinghuensis</name>
    <dbReference type="NCBI Taxonomy" id="1792502"/>
    <lineage>
        <taxon>Bacteria</taxon>
        <taxon>Pseudomonadati</taxon>
        <taxon>Bacteroidota</taxon>
        <taxon>Chitinophagia</taxon>
        <taxon>Chitinophagales</taxon>
        <taxon>Chitinophagaceae</taxon>
        <taxon>Puia</taxon>
    </lineage>
</organism>
<dbReference type="EC" id="2.7.7.7" evidence="1"/>
<feature type="domain" description="DNA polymerase III alpha subunit finger" evidence="10">
    <location>
        <begin position="503"/>
        <end position="668"/>
    </location>
</feature>
<reference evidence="11" key="1">
    <citation type="journal article" date="2014" name="Int. J. Syst. Evol. Microbiol.">
        <title>Complete genome sequence of Corynebacterium casei LMG S-19264T (=DSM 44701T), isolated from a smear-ripened cheese.</title>
        <authorList>
            <consortium name="US DOE Joint Genome Institute (JGI-PGF)"/>
            <person name="Walter F."/>
            <person name="Albersmeier A."/>
            <person name="Kalinowski J."/>
            <person name="Ruckert C."/>
        </authorList>
    </citation>
    <scope>NUCLEOTIDE SEQUENCE</scope>
    <source>
        <strain evidence="11">CGMCC 1.15448</strain>
    </source>
</reference>
<dbReference type="InterPro" id="IPR011708">
    <property type="entry name" value="DNA_pol3_alpha_NTPase_dom"/>
</dbReference>
<dbReference type="Pfam" id="PF07733">
    <property type="entry name" value="DNA_pol3_alpha"/>
    <property type="match status" value="1"/>
</dbReference>
<comment type="catalytic activity">
    <reaction evidence="6">
        <text>DNA(n) + a 2'-deoxyribonucleoside 5'-triphosphate = DNA(n+1) + diphosphate</text>
        <dbReference type="Rhea" id="RHEA:22508"/>
        <dbReference type="Rhea" id="RHEA-COMP:17339"/>
        <dbReference type="Rhea" id="RHEA-COMP:17340"/>
        <dbReference type="ChEBI" id="CHEBI:33019"/>
        <dbReference type="ChEBI" id="CHEBI:61560"/>
        <dbReference type="ChEBI" id="CHEBI:173112"/>
        <dbReference type="EC" id="2.7.7.7"/>
    </reaction>
</comment>
<evidence type="ECO:0000256" key="5">
    <source>
        <dbReference type="ARBA" id="ARBA00022932"/>
    </source>
</evidence>
<dbReference type="GO" id="GO:0003887">
    <property type="term" value="F:DNA-directed DNA polymerase activity"/>
    <property type="evidence" value="ECO:0007669"/>
    <property type="project" value="UniProtKB-KW"/>
</dbReference>
<accession>A0A8J2UAZ7</accession>
<proteinExistence type="predicted"/>
<dbReference type="Proteomes" id="UP000607559">
    <property type="component" value="Unassembled WGS sequence"/>
</dbReference>
<evidence type="ECO:0000313" key="11">
    <source>
        <dbReference type="EMBL" id="GGA90397.1"/>
    </source>
</evidence>
<comment type="caution">
    <text evidence="11">The sequence shown here is derived from an EMBL/GenBank/DDBJ whole genome shotgun (WGS) entry which is preliminary data.</text>
</comment>
<evidence type="ECO:0000259" key="9">
    <source>
        <dbReference type="Pfam" id="PF14579"/>
    </source>
</evidence>
<keyword evidence="4" id="KW-0235">DNA replication</keyword>
<dbReference type="AlphaFoldDB" id="A0A8J2UAZ7"/>
<keyword evidence="2" id="KW-0808">Transferase</keyword>
<name>A0A8J2UAZ7_9BACT</name>
<dbReference type="GO" id="GO:0006260">
    <property type="term" value="P:DNA replication"/>
    <property type="evidence" value="ECO:0007669"/>
    <property type="project" value="UniProtKB-KW"/>
</dbReference>
<dbReference type="Pfam" id="PF02811">
    <property type="entry name" value="PHP"/>
    <property type="match status" value="1"/>
</dbReference>
<sequence>MYLCKSYFSFNYGTFSTEELVTAGAEAGATTLILTNINSTCDAWDFVQFCGRQNIKPILGVEVRNDNTLLYILIAANNKGFQRINEFLSEYLREKKPFPPCDSPDPIFHNPADGFIIYPLGNKSPEALNSNERIGVLPGEVNKLLKQPLASYPDKWVVRQPVTFQNKTYYNLHRLLRAVDRNTLLTKLTPEDIASTQEYFLPQVELLTAFRQYPFVITNTYKLLDACSIMMDFGVDKNKQLFSASREDDRVLLEKLARDGFRLRYGANKKVKERFNKELRIIDQMGFTAYFLITWDMIRYAQSRGFYHVGRGSGANSLVAYCLQITDVDPIELDLYFERFLNPHRTSPPDFDIDFSYLDRDEIIDYMMKRYGRDHTTLLGMYPTFQYNAIIRELGKVFGLPKAEIDDLAVKGYYNGNSRGESFGKTDTDKIHRAILQYGKLLQNFPSGLSIHPGGILISEKPLSSYCTLHLPPKGFPTAMIDMFVAENIGLYKLDVLSQRGLGHIKECIQLIKTNHHIDINIHEIDKFKKDPAIKEQLRAGNTIGCFYIESPAMRQLIKKLKCDNYETLVAASSIIRPGVGRSGMMHQYIYRYNNPGKFEYAHPKLKEILGSTYGVMIYQEQVIQVAHEWAGLDMADADLLRRATSSKYRGKGHLPMLKEKFFAGCAEYGYPTDVVEEVWRQIESFADYSFCKAHSASYAVESYQSLFLKTHFPMEFAVAVINNFGGFYSRELYFYELMKTGAHVHRPCVNNSDYYTNIHGKDAYVGFVHIKGLEQTFATRILEERERDGAYADLADFIQRTAVTPEQLDILIRTGALRFTGKNKKELLWEGDFLQKKTKAINPMPHPLFKEPPISFTLPDLPVYPMDDFYDDVELLGFPAGDPFTLVDDDPSRYLPAHSLAGHLGETVTVLGYHITHKPVRTIKGDTMSFGTFLDANKDWIDTVHFPPIHAAHPPQAGFYRITGKVIEDFGVYNIEVTRIEKAGIKTRTLQTV</sequence>
<evidence type="ECO:0000259" key="10">
    <source>
        <dbReference type="Pfam" id="PF17657"/>
    </source>
</evidence>
<dbReference type="PANTHER" id="PTHR32294">
    <property type="entry name" value="DNA POLYMERASE III SUBUNIT ALPHA"/>
    <property type="match status" value="1"/>
</dbReference>
<evidence type="ECO:0000313" key="12">
    <source>
        <dbReference type="Proteomes" id="UP000607559"/>
    </source>
</evidence>
<gene>
    <name evidence="11" type="ORF">GCM10011511_12030</name>
</gene>
<evidence type="ECO:0000256" key="2">
    <source>
        <dbReference type="ARBA" id="ARBA00022679"/>
    </source>
</evidence>
<dbReference type="EMBL" id="BMJC01000001">
    <property type="protein sequence ID" value="GGA90397.1"/>
    <property type="molecule type" value="Genomic_DNA"/>
</dbReference>
<dbReference type="Gene3D" id="3.20.20.140">
    <property type="entry name" value="Metal-dependent hydrolases"/>
    <property type="match status" value="2"/>
</dbReference>
<dbReference type="Gene3D" id="1.10.150.870">
    <property type="match status" value="1"/>
</dbReference>
<evidence type="ECO:0000256" key="6">
    <source>
        <dbReference type="ARBA" id="ARBA00049244"/>
    </source>
</evidence>
<evidence type="ECO:0000256" key="3">
    <source>
        <dbReference type="ARBA" id="ARBA00022695"/>
    </source>
</evidence>
<feature type="domain" description="PHP" evidence="7">
    <location>
        <begin position="4"/>
        <end position="90"/>
    </location>
</feature>
<feature type="domain" description="DNA polymerase helix-hairpin-helix motif" evidence="9">
    <location>
        <begin position="742"/>
        <end position="828"/>
    </location>
</feature>
<protein>
    <recommendedName>
        <fullName evidence="1">DNA-directed DNA polymerase</fullName>
        <ecNumber evidence="1">2.7.7.7</ecNumber>
    </recommendedName>
</protein>
<reference evidence="11" key="2">
    <citation type="submission" date="2020-09" db="EMBL/GenBank/DDBJ databases">
        <authorList>
            <person name="Sun Q."/>
            <person name="Zhou Y."/>
        </authorList>
    </citation>
    <scope>NUCLEOTIDE SEQUENCE</scope>
    <source>
        <strain evidence="11">CGMCC 1.15448</strain>
    </source>
</reference>
<keyword evidence="12" id="KW-1185">Reference proteome</keyword>
<dbReference type="GO" id="GO:0008408">
    <property type="term" value="F:3'-5' exonuclease activity"/>
    <property type="evidence" value="ECO:0007669"/>
    <property type="project" value="InterPro"/>
</dbReference>
<evidence type="ECO:0000256" key="4">
    <source>
        <dbReference type="ARBA" id="ARBA00022705"/>
    </source>
</evidence>
<dbReference type="RefSeq" id="WP_188929530.1">
    <property type="nucleotide sequence ID" value="NZ_BMJC01000001.1"/>
</dbReference>
<evidence type="ECO:0000259" key="8">
    <source>
        <dbReference type="Pfam" id="PF07733"/>
    </source>
</evidence>
<dbReference type="InterPro" id="IPR004013">
    <property type="entry name" value="PHP_dom"/>
</dbReference>
<keyword evidence="5 11" id="KW-0239">DNA-directed DNA polymerase</keyword>
<evidence type="ECO:0000259" key="7">
    <source>
        <dbReference type="Pfam" id="PF02811"/>
    </source>
</evidence>
<dbReference type="Pfam" id="PF14579">
    <property type="entry name" value="HHH_6"/>
    <property type="match status" value="1"/>
</dbReference>
<dbReference type="InterPro" id="IPR004805">
    <property type="entry name" value="DnaE2/DnaE/PolC"/>
</dbReference>
<dbReference type="InterPro" id="IPR029460">
    <property type="entry name" value="DNAPol_HHH"/>
</dbReference>
<keyword evidence="3" id="KW-0548">Nucleotidyltransferase</keyword>
<dbReference type="Pfam" id="PF17657">
    <property type="entry name" value="DNA_pol3_finger"/>
    <property type="match status" value="1"/>
</dbReference>
<feature type="domain" description="Bacterial DNA polymerase III alpha subunit NTPase" evidence="8">
    <location>
        <begin position="253"/>
        <end position="497"/>
    </location>
</feature>
<evidence type="ECO:0000256" key="1">
    <source>
        <dbReference type="ARBA" id="ARBA00012417"/>
    </source>
</evidence>